<organism evidence="2 3">
    <name type="scientific">Hypsizygus marmoreus</name>
    <name type="common">White beech mushroom</name>
    <name type="synonym">Agaricus marmoreus</name>
    <dbReference type="NCBI Taxonomy" id="39966"/>
    <lineage>
        <taxon>Eukaryota</taxon>
        <taxon>Fungi</taxon>
        <taxon>Dikarya</taxon>
        <taxon>Basidiomycota</taxon>
        <taxon>Agaricomycotina</taxon>
        <taxon>Agaricomycetes</taxon>
        <taxon>Agaricomycetidae</taxon>
        <taxon>Agaricales</taxon>
        <taxon>Tricholomatineae</taxon>
        <taxon>Lyophyllaceae</taxon>
        <taxon>Hypsizygus</taxon>
    </lineage>
</organism>
<evidence type="ECO:0000259" key="1">
    <source>
        <dbReference type="Pfam" id="PF18885"/>
    </source>
</evidence>
<feature type="domain" description="DUF5648" evidence="1">
    <location>
        <begin position="16"/>
        <end position="77"/>
    </location>
</feature>
<comment type="caution">
    <text evidence="2">The sequence shown here is derived from an EMBL/GenBank/DDBJ whole genome shotgun (WGS) entry which is preliminary data.</text>
</comment>
<evidence type="ECO:0000313" key="3">
    <source>
        <dbReference type="Proteomes" id="UP000076154"/>
    </source>
</evidence>
<dbReference type="InterPro" id="IPR043708">
    <property type="entry name" value="DUF5648"/>
</dbReference>
<name>A0A369JHA0_HYPMA</name>
<dbReference type="EMBL" id="LUEZ02000085">
    <property type="protein sequence ID" value="RDB19083.1"/>
    <property type="molecule type" value="Genomic_DNA"/>
</dbReference>
<accession>A0A369JHA0</accession>
<gene>
    <name evidence="2" type="ORF">Hypma_014453</name>
</gene>
<reference evidence="2" key="1">
    <citation type="submission" date="2018-04" db="EMBL/GenBank/DDBJ databases">
        <title>Whole genome sequencing of Hypsizygus marmoreus.</title>
        <authorList>
            <person name="Choi I.-G."/>
            <person name="Min B."/>
            <person name="Kim J.-G."/>
            <person name="Kim S."/>
            <person name="Oh Y.-L."/>
            <person name="Kong W.-S."/>
            <person name="Park H."/>
            <person name="Jeong J."/>
            <person name="Song E.-S."/>
        </authorList>
    </citation>
    <scope>NUCLEOTIDE SEQUENCE [LARGE SCALE GENOMIC DNA]</scope>
    <source>
        <strain evidence="2">51987-8</strain>
    </source>
</reference>
<proteinExistence type="predicted"/>
<sequence>MHLISANGVAPTPPAGYTQVLGIAAYVYPTQTCCSAPFYVIYSATLGDHFYTTDITERDAMLRLNGYVDQGIAGYVLPIQRGCGCNSISVSLIGKTRFMSPICVGTLTEPT</sequence>
<dbReference type="Pfam" id="PF18885">
    <property type="entry name" value="DUF5648"/>
    <property type="match status" value="1"/>
</dbReference>
<dbReference type="OrthoDB" id="9971254at2759"/>
<protein>
    <recommendedName>
        <fullName evidence="1">DUF5648 domain-containing protein</fullName>
    </recommendedName>
</protein>
<dbReference type="InParanoid" id="A0A369JHA0"/>
<evidence type="ECO:0000313" key="2">
    <source>
        <dbReference type="EMBL" id="RDB19083.1"/>
    </source>
</evidence>
<dbReference type="Proteomes" id="UP000076154">
    <property type="component" value="Unassembled WGS sequence"/>
</dbReference>
<keyword evidence="3" id="KW-1185">Reference proteome</keyword>
<dbReference type="AlphaFoldDB" id="A0A369JHA0"/>